<dbReference type="Proteomes" id="UP000239415">
    <property type="component" value="Unassembled WGS sequence"/>
</dbReference>
<accession>A0A2T0JZ92</accession>
<dbReference type="PROSITE" id="PS51257">
    <property type="entry name" value="PROKAR_LIPOPROTEIN"/>
    <property type="match status" value="1"/>
</dbReference>
<keyword evidence="2" id="KW-0732">Signal</keyword>
<evidence type="ECO:0000313" key="4">
    <source>
        <dbReference type="Proteomes" id="UP000239415"/>
    </source>
</evidence>
<feature type="region of interest" description="Disordered" evidence="1">
    <location>
        <begin position="24"/>
        <end position="54"/>
    </location>
</feature>
<evidence type="ECO:0000256" key="1">
    <source>
        <dbReference type="SAM" id="MobiDB-lite"/>
    </source>
</evidence>
<dbReference type="EMBL" id="PVMZ01000022">
    <property type="protein sequence ID" value="PRX15787.1"/>
    <property type="molecule type" value="Genomic_DNA"/>
</dbReference>
<organism evidence="3 4">
    <name type="scientific">Actinoplanes italicus</name>
    <dbReference type="NCBI Taxonomy" id="113567"/>
    <lineage>
        <taxon>Bacteria</taxon>
        <taxon>Bacillati</taxon>
        <taxon>Actinomycetota</taxon>
        <taxon>Actinomycetes</taxon>
        <taxon>Micromonosporales</taxon>
        <taxon>Micromonosporaceae</taxon>
        <taxon>Actinoplanes</taxon>
    </lineage>
</organism>
<evidence type="ECO:0000313" key="3">
    <source>
        <dbReference type="EMBL" id="PRX15787.1"/>
    </source>
</evidence>
<dbReference type="OrthoDB" id="3291330at2"/>
<feature type="compositionally biased region" description="Low complexity" evidence="1">
    <location>
        <begin position="38"/>
        <end position="48"/>
    </location>
</feature>
<proteinExistence type="predicted"/>
<keyword evidence="4" id="KW-1185">Reference proteome</keyword>
<dbReference type="AlphaFoldDB" id="A0A2T0JZ92"/>
<evidence type="ECO:0000256" key="2">
    <source>
        <dbReference type="SAM" id="SignalP"/>
    </source>
</evidence>
<sequence>MSYRTRFALVAVSLTVLLAGCSSGDEKKDTPQVATLQSSAAPSSAPASDQRPVYPIDATEEQIKAMAKPWAECLKAEGVKKPDDAVGLMQKGGTAKDLRLIESEDDAAAWKACEAKQPESFEQHQLRTSPTEFKDNQREWYRCAQAAGYKLNAPDPATGQFGLTEIGPNGDFGSEKMQECRRQAFAS</sequence>
<protein>
    <submittedName>
        <fullName evidence="3">Uncharacterized protein</fullName>
    </submittedName>
</protein>
<reference evidence="3 4" key="1">
    <citation type="submission" date="2018-03" db="EMBL/GenBank/DDBJ databases">
        <title>Genomic Encyclopedia of Archaeal and Bacterial Type Strains, Phase II (KMG-II): from individual species to whole genera.</title>
        <authorList>
            <person name="Goeker M."/>
        </authorList>
    </citation>
    <scope>NUCLEOTIDE SEQUENCE [LARGE SCALE GENOMIC DNA]</scope>
    <source>
        <strain evidence="3 4">DSM 43146</strain>
    </source>
</reference>
<gene>
    <name evidence="3" type="ORF">CLV67_12226</name>
</gene>
<name>A0A2T0JZ92_9ACTN</name>
<dbReference type="RefSeq" id="WP_106327979.1">
    <property type="nucleotide sequence ID" value="NZ_BOMO01000022.1"/>
</dbReference>
<feature type="signal peptide" evidence="2">
    <location>
        <begin position="1"/>
        <end position="24"/>
    </location>
</feature>
<comment type="caution">
    <text evidence="3">The sequence shown here is derived from an EMBL/GenBank/DDBJ whole genome shotgun (WGS) entry which is preliminary data.</text>
</comment>
<feature type="chain" id="PRO_5015603501" evidence="2">
    <location>
        <begin position="25"/>
        <end position="187"/>
    </location>
</feature>